<dbReference type="Pfam" id="PF13868">
    <property type="entry name" value="TPH"/>
    <property type="match status" value="1"/>
</dbReference>
<evidence type="ECO:0000313" key="5">
    <source>
        <dbReference type="Ensembl" id="ENSDLAP00005072292.1"/>
    </source>
</evidence>
<evidence type="ECO:0000256" key="2">
    <source>
        <dbReference type="SAM" id="Coils"/>
    </source>
</evidence>
<feature type="compositionally biased region" description="Basic and acidic residues" evidence="3">
    <location>
        <begin position="354"/>
        <end position="372"/>
    </location>
</feature>
<evidence type="ECO:0000256" key="1">
    <source>
        <dbReference type="ARBA" id="ARBA00023054"/>
    </source>
</evidence>
<accession>A0A8P4GEM0</accession>
<feature type="domain" description="Trichohyalin-plectin-homology" evidence="4">
    <location>
        <begin position="72"/>
        <end position="369"/>
    </location>
</feature>
<feature type="region of interest" description="Disordered" evidence="3">
    <location>
        <begin position="354"/>
        <end position="401"/>
    </location>
</feature>
<dbReference type="AlphaFoldDB" id="A0A8P4GEM0"/>
<evidence type="ECO:0000259" key="4">
    <source>
        <dbReference type="Pfam" id="PF13868"/>
    </source>
</evidence>
<keyword evidence="1 2" id="KW-0175">Coiled coil</keyword>
<dbReference type="GeneTree" id="ENSGT00940000177207"/>
<dbReference type="PANTHER" id="PTHR28663">
    <property type="entry name" value="COILED-COIL DOMAIN-CONTAINING PROTEIN 173"/>
    <property type="match status" value="1"/>
</dbReference>
<evidence type="ECO:0000313" key="6">
    <source>
        <dbReference type="Proteomes" id="UP000694389"/>
    </source>
</evidence>
<feature type="coiled-coil region" evidence="2">
    <location>
        <begin position="151"/>
        <end position="230"/>
    </location>
</feature>
<dbReference type="PANTHER" id="PTHR28663:SF1">
    <property type="entry name" value="CILIA- AND FLAGELLA- ASSOCIATED PROTEIN 210"/>
    <property type="match status" value="1"/>
</dbReference>
<proteinExistence type="predicted"/>
<keyword evidence="6" id="KW-1185">Reference proteome</keyword>
<dbReference type="Proteomes" id="UP000694389">
    <property type="component" value="Unassembled WGS sequence"/>
</dbReference>
<dbReference type="Ensembl" id="ENSDLAT00005072582.1">
    <property type="protein sequence ID" value="ENSDLAP00005072292.1"/>
    <property type="gene ID" value="ENSDLAG00005028620.1"/>
</dbReference>
<dbReference type="InterPro" id="IPR039986">
    <property type="entry name" value="CFAP210"/>
</dbReference>
<dbReference type="InterPro" id="IPR043597">
    <property type="entry name" value="TPH_dom"/>
</dbReference>
<name>A0A8P4GEM0_DICLA</name>
<evidence type="ECO:0000256" key="3">
    <source>
        <dbReference type="SAM" id="MobiDB-lite"/>
    </source>
</evidence>
<reference evidence="5" key="2">
    <citation type="submission" date="2025-09" db="UniProtKB">
        <authorList>
            <consortium name="Ensembl"/>
        </authorList>
    </citation>
    <scope>IDENTIFICATION</scope>
</reference>
<organism evidence="5 6">
    <name type="scientific">Dicentrarchus labrax</name>
    <name type="common">European seabass</name>
    <name type="synonym">Morone labrax</name>
    <dbReference type="NCBI Taxonomy" id="13489"/>
    <lineage>
        <taxon>Eukaryota</taxon>
        <taxon>Metazoa</taxon>
        <taxon>Chordata</taxon>
        <taxon>Craniata</taxon>
        <taxon>Vertebrata</taxon>
        <taxon>Euteleostomi</taxon>
        <taxon>Actinopterygii</taxon>
        <taxon>Neopterygii</taxon>
        <taxon>Teleostei</taxon>
        <taxon>Neoteleostei</taxon>
        <taxon>Acanthomorphata</taxon>
        <taxon>Eupercaria</taxon>
        <taxon>Moronidae</taxon>
        <taxon>Dicentrarchus</taxon>
    </lineage>
</organism>
<sequence length="486" mass="56355">MFSRKVGIPKDASLFKARWEMQLAKTEEHLYLHAAEVAGSQGQSQIDKMQTSHQNSRVYEFSSADFRKQIDRDNGALIKLEKRKQVMAENRKHDNIMQSRWENCLKKDQEILLKRSLEKQSVAQYQVSQMKEREVLKQEERLQDQRDGQMLRRLDEQHAQELANQAEQQRESKMRNLKQRLDDIHERHLYAEKQREIIRREEQKARLAQIESEQKLLQRKNEQVERFRRLQVPKQIVYDKLAASKKKQATAVALMEEQRIVKYVVEREAELAKQKKERGETRAAELQSVSAYRKTVIKDKELKKKAEQQRSVGFLQAAKEADRLSLAEEKLKAQKIREERLKVDKVNVSLAGEKHAKLQQQKRDQFSAEKSAESTAVKGSHLQQDVQPEHKKLGRKQRQRLQLSVEDPNKIALGQVLLPPISKAAKDILAANNATRKGFGKFFSGEGSSYLSADTSEPLLRYSKGTIANNSIQFNSIQFSLYSANS</sequence>
<protein>
    <recommendedName>
        <fullName evidence="4">Trichohyalin-plectin-homology domain-containing protein</fullName>
    </recommendedName>
</protein>
<reference evidence="5" key="1">
    <citation type="submission" date="2025-08" db="UniProtKB">
        <authorList>
            <consortium name="Ensembl"/>
        </authorList>
    </citation>
    <scope>IDENTIFICATION</scope>
</reference>
<dbReference type="GO" id="GO:0005879">
    <property type="term" value="C:axonemal microtubule"/>
    <property type="evidence" value="ECO:0007669"/>
    <property type="project" value="TreeGrafter"/>
</dbReference>